<keyword evidence="7" id="KW-1185">Reference proteome</keyword>
<dbReference type="InterPro" id="IPR007247">
    <property type="entry name" value="Ureidogly_lyase"/>
</dbReference>
<dbReference type="HAMAP" id="MF_00616">
    <property type="entry name" value="Ureidogly_lyase"/>
    <property type="match status" value="1"/>
</dbReference>
<dbReference type="InterPro" id="IPR011051">
    <property type="entry name" value="RmlC_Cupin_sf"/>
</dbReference>
<evidence type="ECO:0000256" key="4">
    <source>
        <dbReference type="ARBA" id="ARBA00047684"/>
    </source>
</evidence>
<dbReference type="PIRSF" id="PIRSF017306">
    <property type="entry name" value="Ureidogly_hydro"/>
    <property type="match status" value="1"/>
</dbReference>
<dbReference type="Pfam" id="PF04115">
    <property type="entry name" value="Ureidogly_lyase"/>
    <property type="match status" value="1"/>
</dbReference>
<evidence type="ECO:0000256" key="3">
    <source>
        <dbReference type="ARBA" id="ARBA00023239"/>
    </source>
</evidence>
<dbReference type="InterPro" id="IPR023525">
    <property type="entry name" value="Ureidogly_lyase_bac"/>
</dbReference>
<comment type="cofactor">
    <cofactor evidence="5">
        <name>Ni(2+)</name>
        <dbReference type="ChEBI" id="CHEBI:49786"/>
    </cofactor>
</comment>
<dbReference type="CDD" id="cd20298">
    <property type="entry name" value="cupin_UAH"/>
    <property type="match status" value="1"/>
</dbReference>
<evidence type="ECO:0000256" key="2">
    <source>
        <dbReference type="ARBA" id="ARBA00022631"/>
    </source>
</evidence>
<reference evidence="6" key="2">
    <citation type="submission" date="2023-01" db="EMBL/GenBank/DDBJ databases">
        <title>Draft genome sequence of Sneathiella chinensis strain NBRC 103408.</title>
        <authorList>
            <person name="Sun Q."/>
            <person name="Mori K."/>
        </authorList>
    </citation>
    <scope>NUCLEOTIDE SEQUENCE</scope>
    <source>
        <strain evidence="6">NBRC 103408</strain>
    </source>
</reference>
<dbReference type="Gene3D" id="2.60.120.480">
    <property type="entry name" value="Ureidoglycolate hydrolase"/>
    <property type="match status" value="1"/>
</dbReference>
<evidence type="ECO:0000313" key="6">
    <source>
        <dbReference type="EMBL" id="GLQ06157.1"/>
    </source>
</evidence>
<dbReference type="EMBL" id="BSNF01000006">
    <property type="protein sequence ID" value="GLQ06157.1"/>
    <property type="molecule type" value="Genomic_DNA"/>
</dbReference>
<dbReference type="NCBIfam" id="NF009932">
    <property type="entry name" value="PRK13395.1"/>
    <property type="match status" value="1"/>
</dbReference>
<comment type="similarity">
    <text evidence="5">Belongs to the ureidoglycolate lyase family.</text>
</comment>
<organism evidence="6 7">
    <name type="scientific">Sneathiella chinensis</name>
    <dbReference type="NCBI Taxonomy" id="349750"/>
    <lineage>
        <taxon>Bacteria</taxon>
        <taxon>Pseudomonadati</taxon>
        <taxon>Pseudomonadota</taxon>
        <taxon>Alphaproteobacteria</taxon>
        <taxon>Sneathiellales</taxon>
        <taxon>Sneathiellaceae</taxon>
        <taxon>Sneathiella</taxon>
    </lineage>
</organism>
<reference evidence="6" key="1">
    <citation type="journal article" date="2014" name="Int. J. Syst. Evol. Microbiol.">
        <title>Complete genome of a new Firmicutes species belonging to the dominant human colonic microbiota ('Ruminococcus bicirculans') reveals two chromosomes and a selective capacity to utilize plant glucans.</title>
        <authorList>
            <consortium name="NISC Comparative Sequencing Program"/>
            <person name="Wegmann U."/>
            <person name="Louis P."/>
            <person name="Goesmann A."/>
            <person name="Henrissat B."/>
            <person name="Duncan S.H."/>
            <person name="Flint H.J."/>
        </authorList>
    </citation>
    <scope>NUCLEOTIDE SEQUENCE</scope>
    <source>
        <strain evidence="6">NBRC 103408</strain>
    </source>
</reference>
<dbReference type="InterPro" id="IPR024060">
    <property type="entry name" value="Ureidoglycolate_lyase_dom_sf"/>
</dbReference>
<accession>A0ABQ5U206</accession>
<sequence>MKLSVQPLTKPAFAPYGDVISTDENDHFLINNGSTERYHDLAKVDLLEGGRALINIFRATPLSYPLNIRMVERHPLGSQAFIPLNGRPYLVLVAPAGETVAPSDLRVFLARGDQGVNYHAGTWHHPVLALGAVSDFLVVDRGGDGDNCEELFFAEPEIWLDVPEGP</sequence>
<evidence type="ECO:0000313" key="7">
    <source>
        <dbReference type="Proteomes" id="UP001161409"/>
    </source>
</evidence>
<keyword evidence="3 5" id="KW-0456">Lyase</keyword>
<name>A0ABQ5U206_9PROT</name>
<evidence type="ECO:0000256" key="1">
    <source>
        <dbReference type="ARBA" id="ARBA00011738"/>
    </source>
</evidence>
<keyword evidence="2 5" id="KW-0659">Purine metabolism</keyword>
<comment type="pathway">
    <text evidence="5">Nitrogen metabolism; (S)-allantoin degradation.</text>
</comment>
<comment type="function">
    <text evidence="5">Catalyzes the catabolism of the allantoin degradation intermediate (S)-ureidoglycolate, generating urea and glyoxylate. Involved in the utilization of allantoin as nitrogen source.</text>
</comment>
<dbReference type="SUPFAM" id="SSF51182">
    <property type="entry name" value="RmlC-like cupins"/>
    <property type="match status" value="1"/>
</dbReference>
<dbReference type="GO" id="GO:0016829">
    <property type="term" value="F:lyase activity"/>
    <property type="evidence" value="ECO:0007669"/>
    <property type="project" value="UniProtKB-KW"/>
</dbReference>
<dbReference type="RefSeq" id="WP_169560215.1">
    <property type="nucleotide sequence ID" value="NZ_BSNF01000006.1"/>
</dbReference>
<dbReference type="Proteomes" id="UP001161409">
    <property type="component" value="Unassembled WGS sequence"/>
</dbReference>
<comment type="caution">
    <text evidence="6">The sequence shown here is derived from an EMBL/GenBank/DDBJ whole genome shotgun (WGS) entry which is preliminary data.</text>
</comment>
<comment type="subunit">
    <text evidence="1 5">Homodimer.</text>
</comment>
<dbReference type="PANTHER" id="PTHR21221:SF1">
    <property type="entry name" value="UREIDOGLYCOLATE LYASE"/>
    <property type="match status" value="1"/>
</dbReference>
<dbReference type="PANTHER" id="PTHR21221">
    <property type="entry name" value="UREIDOGLYCOLATE HYDROLASE"/>
    <property type="match status" value="1"/>
</dbReference>
<dbReference type="EC" id="4.3.2.3" evidence="5"/>
<protein>
    <recommendedName>
        <fullName evidence="5">Ureidoglycolate lyase</fullName>
        <ecNumber evidence="5">4.3.2.3</ecNumber>
    </recommendedName>
    <alternativeName>
        <fullName evidence="5">Ureidoglycolatase</fullName>
    </alternativeName>
</protein>
<comment type="catalytic activity">
    <reaction evidence="4 5">
        <text>(S)-ureidoglycolate = urea + glyoxylate</text>
        <dbReference type="Rhea" id="RHEA:11304"/>
        <dbReference type="ChEBI" id="CHEBI:16199"/>
        <dbReference type="ChEBI" id="CHEBI:36655"/>
        <dbReference type="ChEBI" id="CHEBI:57296"/>
        <dbReference type="EC" id="4.3.2.3"/>
    </reaction>
</comment>
<proteinExistence type="inferred from homology"/>
<evidence type="ECO:0000256" key="5">
    <source>
        <dbReference type="HAMAP-Rule" id="MF_00616"/>
    </source>
</evidence>
<gene>
    <name evidence="5 6" type="primary">allA</name>
    <name evidence="6" type="ORF">GCM10007924_13780</name>
</gene>
<dbReference type="InterPro" id="IPR047233">
    <property type="entry name" value="UAH_cupin"/>
</dbReference>